<dbReference type="OrthoDB" id="4822274at2"/>
<dbReference type="InterPro" id="IPR029046">
    <property type="entry name" value="LolA/LolB/LppX"/>
</dbReference>
<feature type="region of interest" description="Disordered" evidence="1">
    <location>
        <begin position="263"/>
        <end position="289"/>
    </location>
</feature>
<dbReference type="PANTHER" id="PTHR37507">
    <property type="entry name" value="SPORULATION PROTEIN YDCC"/>
    <property type="match status" value="1"/>
</dbReference>
<dbReference type="Proteomes" id="UP000190037">
    <property type="component" value="Unassembled WGS sequence"/>
</dbReference>
<sequence>MCRTGHSHQGAPVMTSTTRRSVPWRFAVPAAIAAATVGAVTIGPAAFADDGRPSLPDVTAEQLVAKVAAARADALTGTVRIDTDLGLPTVPGKGGGGPQALLSGTNRLQVALDGPDRQRIGIMADLSEYNVVHNGRDVWTYDSRAHAVTHATVDATRPDVASLVPTTPQDAARQLLDLVGPSTDVRVDGTARVAGHDVYKLRFAPRAQGSLIAAATVFVDAKTGVPLRVTVDTVKGGKPAVDIGFEEVSYDKPAAGTFDFKPPAGARVTEAPAHEAAPGKPTAPVTPNGERPAPGLFGEGWTTVVELPAGAEGKAGKAGKDVTGLLGKLGKPVPGGTLINTRLLNVLTTDSGRVFAGAVDADTLQRIAAQR</sequence>
<dbReference type="AlphaFoldDB" id="A0A1T3P7B0"/>
<accession>A0A1T3P7B0</accession>
<gene>
    <name evidence="2" type="ORF">B4N89_11700</name>
</gene>
<name>A0A1T3P7B0_9ACTN</name>
<proteinExistence type="predicted"/>
<organism evidence="2 3">
    <name type="scientific">Embleya scabrispora</name>
    <dbReference type="NCBI Taxonomy" id="159449"/>
    <lineage>
        <taxon>Bacteria</taxon>
        <taxon>Bacillati</taxon>
        <taxon>Actinomycetota</taxon>
        <taxon>Actinomycetes</taxon>
        <taxon>Kitasatosporales</taxon>
        <taxon>Streptomycetaceae</taxon>
        <taxon>Embleya</taxon>
    </lineage>
</organism>
<dbReference type="InterPro" id="IPR052944">
    <property type="entry name" value="Sporulation_related"/>
</dbReference>
<evidence type="ECO:0000313" key="3">
    <source>
        <dbReference type="Proteomes" id="UP000190037"/>
    </source>
</evidence>
<evidence type="ECO:0000256" key="1">
    <source>
        <dbReference type="SAM" id="MobiDB-lite"/>
    </source>
</evidence>
<reference evidence="2 3" key="1">
    <citation type="submission" date="2017-03" db="EMBL/GenBank/DDBJ databases">
        <title>Draft genome sequence of Streptomyces scabrisporus NF3, endophyte isolated from Amphipterygium adstringens.</title>
        <authorList>
            <person name="Vazquez M."/>
            <person name="Ceapa C.D."/>
            <person name="Rodriguez Luna D."/>
            <person name="Sanchez Esquivel S."/>
        </authorList>
    </citation>
    <scope>NUCLEOTIDE SEQUENCE [LARGE SCALE GENOMIC DNA]</scope>
    <source>
        <strain evidence="2 3">NF3</strain>
    </source>
</reference>
<dbReference type="EMBL" id="MWQN01000001">
    <property type="protein sequence ID" value="OPC84979.1"/>
    <property type="molecule type" value="Genomic_DNA"/>
</dbReference>
<evidence type="ECO:0000313" key="2">
    <source>
        <dbReference type="EMBL" id="OPC84979.1"/>
    </source>
</evidence>
<dbReference type="SUPFAM" id="SSF89392">
    <property type="entry name" value="Prokaryotic lipoproteins and lipoprotein localization factors"/>
    <property type="match status" value="1"/>
</dbReference>
<evidence type="ECO:0008006" key="4">
    <source>
        <dbReference type="Google" id="ProtNLM"/>
    </source>
</evidence>
<dbReference type="Gene3D" id="2.50.20.10">
    <property type="entry name" value="Lipoprotein localisation LolA/LolB/LppX"/>
    <property type="match status" value="1"/>
</dbReference>
<protein>
    <recommendedName>
        <fullName evidence="4">MucB/RseB N-terminal domain-containing protein</fullName>
    </recommendedName>
</protein>
<comment type="caution">
    <text evidence="2">The sequence shown here is derived from an EMBL/GenBank/DDBJ whole genome shotgun (WGS) entry which is preliminary data.</text>
</comment>
<dbReference type="STRING" id="159449.B4N89_11700"/>
<keyword evidence="3" id="KW-1185">Reference proteome</keyword>
<dbReference type="PANTHER" id="PTHR37507:SF2">
    <property type="entry name" value="SPORULATION PROTEIN YDCC"/>
    <property type="match status" value="1"/>
</dbReference>